<comment type="caution">
    <text evidence="1">The sequence shown here is derived from an EMBL/GenBank/DDBJ whole genome shotgun (WGS) entry which is preliminary data.</text>
</comment>
<dbReference type="GO" id="GO:0050308">
    <property type="term" value="F:sugar-phosphatase activity"/>
    <property type="evidence" value="ECO:0007669"/>
    <property type="project" value="TreeGrafter"/>
</dbReference>
<dbReference type="InterPro" id="IPR023214">
    <property type="entry name" value="HAD_sf"/>
</dbReference>
<dbReference type="AlphaFoldDB" id="A0A0B0DA26"/>
<dbReference type="InterPro" id="IPR051806">
    <property type="entry name" value="HAD-like_SPP"/>
</dbReference>
<accession>A0A0B0DA26</accession>
<evidence type="ECO:0000313" key="1">
    <source>
        <dbReference type="EMBL" id="KHE74268.1"/>
    </source>
</evidence>
<dbReference type="RefSeq" id="WP_035964045.1">
    <property type="nucleotide sequence ID" value="NZ_JROM01000022.1"/>
</dbReference>
<organism evidence="1 2">
    <name type="scientific">Kocuria marina</name>
    <dbReference type="NCBI Taxonomy" id="223184"/>
    <lineage>
        <taxon>Bacteria</taxon>
        <taxon>Bacillati</taxon>
        <taxon>Actinomycetota</taxon>
        <taxon>Actinomycetes</taxon>
        <taxon>Micrococcales</taxon>
        <taxon>Micrococcaceae</taxon>
        <taxon>Kocuria</taxon>
    </lineage>
</organism>
<dbReference type="Proteomes" id="UP000030664">
    <property type="component" value="Unassembled WGS sequence"/>
</dbReference>
<dbReference type="Pfam" id="PF00702">
    <property type="entry name" value="Hydrolase"/>
    <property type="match status" value="1"/>
</dbReference>
<proteinExistence type="predicted"/>
<dbReference type="STRING" id="223184.AS25_07755"/>
<gene>
    <name evidence="1" type="ORF">AS25_07755</name>
</gene>
<evidence type="ECO:0000313" key="2">
    <source>
        <dbReference type="Proteomes" id="UP000030664"/>
    </source>
</evidence>
<dbReference type="EMBL" id="JROM01000022">
    <property type="protein sequence ID" value="KHE74268.1"/>
    <property type="molecule type" value="Genomic_DNA"/>
</dbReference>
<dbReference type="InterPro" id="IPR023198">
    <property type="entry name" value="PGP-like_dom2"/>
</dbReference>
<dbReference type="CDD" id="cd07505">
    <property type="entry name" value="HAD_BPGM-like"/>
    <property type="match status" value="1"/>
</dbReference>
<dbReference type="eggNOG" id="COG0637">
    <property type="taxonomic scope" value="Bacteria"/>
</dbReference>
<dbReference type="InterPro" id="IPR036412">
    <property type="entry name" value="HAD-like_sf"/>
</dbReference>
<dbReference type="SUPFAM" id="SSF56784">
    <property type="entry name" value="HAD-like"/>
    <property type="match status" value="1"/>
</dbReference>
<dbReference type="PANTHER" id="PTHR43481:SF4">
    <property type="entry name" value="GLYCEROL-1-PHOSPHATE PHOSPHOHYDROLASE 1-RELATED"/>
    <property type="match status" value="1"/>
</dbReference>
<dbReference type="SFLD" id="SFLDG01135">
    <property type="entry name" value="C1.5.6:_HAD__Beta-PGM__Phospha"/>
    <property type="match status" value="1"/>
</dbReference>
<protein>
    <submittedName>
        <fullName evidence="1">Phosphatase</fullName>
    </submittedName>
</protein>
<dbReference type="PANTHER" id="PTHR43481">
    <property type="entry name" value="FRUCTOSE-1-PHOSPHATE PHOSPHATASE"/>
    <property type="match status" value="1"/>
</dbReference>
<dbReference type="NCBIfam" id="TIGR01509">
    <property type="entry name" value="HAD-SF-IA-v3"/>
    <property type="match status" value="1"/>
</dbReference>
<name>A0A0B0DA26_9MICC</name>
<dbReference type="Gene3D" id="3.40.50.1000">
    <property type="entry name" value="HAD superfamily/HAD-like"/>
    <property type="match status" value="1"/>
</dbReference>
<dbReference type="Gene3D" id="1.10.150.240">
    <property type="entry name" value="Putative phosphatase, domain 2"/>
    <property type="match status" value="1"/>
</dbReference>
<reference evidence="1 2" key="1">
    <citation type="submission" date="2014-09" db="EMBL/GenBank/DDBJ databases">
        <title>High-quality draft genome sequence of Kocuria marina SO9-6, an actinobacterium isolated from a copper mine.</title>
        <authorList>
            <person name="Castro D.B."/>
            <person name="Pereira L.B."/>
            <person name="Silva M.V."/>
            <person name="Silva B.P."/>
            <person name="Zanardi B.R."/>
            <person name="Carlos C."/>
            <person name="Belgini D.R."/>
            <person name="Limache E.G."/>
            <person name="Lacerda G.V."/>
            <person name="Nery M.B."/>
            <person name="Gomes M.B."/>
            <person name="Souza S."/>
            <person name="Silva T.M."/>
            <person name="Rodrigues V.D."/>
            <person name="Paulino L.C."/>
            <person name="Vicentini R."/>
            <person name="Ferraz L.F."/>
            <person name="Ottoboni L.M."/>
        </authorList>
    </citation>
    <scope>NUCLEOTIDE SEQUENCE [LARGE SCALE GENOMIC DNA]</scope>
    <source>
        <strain evidence="1 2">SO9-6</strain>
    </source>
</reference>
<dbReference type="InterPro" id="IPR006439">
    <property type="entry name" value="HAD-SF_hydro_IA"/>
</dbReference>
<sequence length="236" mass="25074">MDTTLPGPGPQWRPRAVVFDCDGVLMDTESAWARVQAQVAASFGVTLDERAGTSLMGLSAADVARDITRRAAAVAERRGEPAPGFDAVYERLVRTEEEVVGEVLEPLPGAIETVRACARRVPVAVASNSTRAILDRKMHAIGLTDVVVTWVSAQDVPRGKPAPDIYEEAARRLDVAPADALAVEDSPAGTQAAVAAGLWVLGVPRGHDEPITSHFRAESLADPAVGRMLQDWGLPL</sequence>
<dbReference type="SFLD" id="SFLDS00003">
    <property type="entry name" value="Haloacid_Dehalogenase"/>
    <property type="match status" value="1"/>
</dbReference>
<dbReference type="SFLD" id="SFLDG01129">
    <property type="entry name" value="C1.5:_HAD__Beta-PGM__Phosphata"/>
    <property type="match status" value="1"/>
</dbReference>